<evidence type="ECO:0000256" key="5">
    <source>
        <dbReference type="ARBA" id="ARBA00022786"/>
    </source>
</evidence>
<dbReference type="GO" id="GO:0070979">
    <property type="term" value="P:protein K11-linked ubiquitination"/>
    <property type="evidence" value="ECO:0007669"/>
    <property type="project" value="TreeGrafter"/>
</dbReference>
<dbReference type="OrthoDB" id="2504561at2759"/>
<evidence type="ECO:0000256" key="6">
    <source>
        <dbReference type="ARBA" id="ARBA00023306"/>
    </source>
</evidence>
<evidence type="ECO:0000256" key="8">
    <source>
        <dbReference type="ARBA" id="ARBA00045696"/>
    </source>
</evidence>
<evidence type="ECO:0000256" key="3">
    <source>
        <dbReference type="ARBA" id="ARBA00022618"/>
    </source>
</evidence>
<proteinExistence type="inferred from homology"/>
<dbReference type="GO" id="GO:0031145">
    <property type="term" value="P:anaphase-promoting complex-dependent catabolic process"/>
    <property type="evidence" value="ECO:0007669"/>
    <property type="project" value="TreeGrafter"/>
</dbReference>
<gene>
    <name evidence="10" type="ORF">INT43_003135</name>
</gene>
<evidence type="ECO:0000256" key="1">
    <source>
        <dbReference type="ARBA" id="ARBA00007450"/>
    </source>
</evidence>
<dbReference type="PANTHER" id="PTHR12830">
    <property type="entry name" value="ANAPHASE-PROMOTING COMPLEX SUBUNIT 5"/>
    <property type="match status" value="1"/>
</dbReference>
<dbReference type="GO" id="GO:0051301">
    <property type="term" value="P:cell division"/>
    <property type="evidence" value="ECO:0007669"/>
    <property type="project" value="UniProtKB-KW"/>
</dbReference>
<dbReference type="Gene3D" id="1.25.40.10">
    <property type="entry name" value="Tetratricopeptide repeat domain"/>
    <property type="match status" value="1"/>
</dbReference>
<comment type="function">
    <text evidence="8">Component of the anaphase promoting complex/cyclosome (APC/C), a cell cycle-regulated E3 ubiquitin ligase that controls progression through mitosis and the G1 phase of the cell cycle. The APC/C complex acts by mediating ubiquitination and subsequent degradation of target proteins: it mainly mediates the formation of 'Lys-11'-linked polyubiquitin chains and, to a lower extent, the formation of 'Lys-48'- and 'Lys-63'-linked polyubiquitin chains. The APC/C complex catalyzes assembly of branched 'Lys-11'-/'Lys-48'-linked branched ubiquitin chains on target proteins.</text>
</comment>
<evidence type="ECO:0000313" key="10">
    <source>
        <dbReference type="EMBL" id="KAG2177888.1"/>
    </source>
</evidence>
<keyword evidence="6" id="KW-0131">Cell cycle</keyword>
<accession>A0A8H7PPP7</accession>
<dbReference type="GO" id="GO:0005680">
    <property type="term" value="C:anaphase-promoting complex"/>
    <property type="evidence" value="ECO:0007669"/>
    <property type="project" value="InterPro"/>
</dbReference>
<reference evidence="10" key="1">
    <citation type="submission" date="2020-12" db="EMBL/GenBank/DDBJ databases">
        <title>Metabolic potential, ecology and presence of endohyphal bacteria is reflected in genomic diversity of Mucoromycotina.</title>
        <authorList>
            <person name="Muszewska A."/>
            <person name="Okrasinska A."/>
            <person name="Steczkiewicz K."/>
            <person name="Drgas O."/>
            <person name="Orlowska M."/>
            <person name="Perlinska-Lenart U."/>
            <person name="Aleksandrzak-Piekarczyk T."/>
            <person name="Szatraj K."/>
            <person name="Zielenkiewicz U."/>
            <person name="Pilsyk S."/>
            <person name="Malc E."/>
            <person name="Mieczkowski P."/>
            <person name="Kruszewska J.S."/>
            <person name="Biernat P."/>
            <person name="Pawlowska J."/>
        </authorList>
    </citation>
    <scope>NUCLEOTIDE SEQUENCE</scope>
    <source>
        <strain evidence="10">WA0000067209</strain>
    </source>
</reference>
<dbReference type="UniPathway" id="UPA00143"/>
<protein>
    <recommendedName>
        <fullName evidence="2">Anaphase-promoting complex subunit 5</fullName>
    </recommendedName>
    <alternativeName>
        <fullName evidence="7">Cyclosome subunit 5</fullName>
    </alternativeName>
</protein>
<dbReference type="InterPro" id="IPR026000">
    <property type="entry name" value="Apc5_dom"/>
</dbReference>
<dbReference type="InterPro" id="IPR037679">
    <property type="entry name" value="Apc5"/>
</dbReference>
<dbReference type="Pfam" id="PF12862">
    <property type="entry name" value="ANAPC5"/>
    <property type="match status" value="1"/>
</dbReference>
<sequence>MYEQLILHSNYLTPHKLVLLVILTKFCNYEYTGIAVHKIICYLIDSIQHFDDYKEPTLGQVMVKLAAIENEADNMSIVDPVRERISQIQNPESIDQLIGSLMDLLLDNEDEEVDLLSHRHGSIDYILQSVTNNICLSMYQSIPDKMVLDNHSVFGMFVRRCRVEYLKLSFEKTSELFAMFNSYRYGYASFMSSQPDEQSMMGKKSALDSPLDINADYIGGWVSNHDMARFLDREAQVLDKNGTSRVKPFELHDRLAFLQRHAPELVKACHVRFLSCIRIGEYEGAIENLHRFFDFCLLNRETPLYQYALLNLAILEHKFGHRQKALAAITEALDVARENHDEDCLSQALSWLTFIESKNNSEVTQKFFFGENQSKNKNVAFLKSMDMLWDIKRNLQHGDAPRKVHENLIATSAIGTIHSLDRIFEFRNLLAASNWNQHGISALVDYYIQASVDIANEDTPVDQIEVAACMMAMQVAADGVRTYSI</sequence>
<evidence type="ECO:0000313" key="11">
    <source>
        <dbReference type="Proteomes" id="UP000654370"/>
    </source>
</evidence>
<dbReference type="GO" id="GO:0045842">
    <property type="term" value="P:positive regulation of mitotic metaphase/anaphase transition"/>
    <property type="evidence" value="ECO:0007669"/>
    <property type="project" value="TreeGrafter"/>
</dbReference>
<feature type="domain" description="Anaphase-promoting complex subunit 5" evidence="9">
    <location>
        <begin position="270"/>
        <end position="357"/>
    </location>
</feature>
<keyword evidence="4" id="KW-0498">Mitosis</keyword>
<comment type="caution">
    <text evidence="10">The sequence shown here is derived from an EMBL/GenBank/DDBJ whole genome shotgun (WGS) entry which is preliminary data.</text>
</comment>
<name>A0A8H7PPP7_MORIS</name>
<evidence type="ECO:0000256" key="4">
    <source>
        <dbReference type="ARBA" id="ARBA00022776"/>
    </source>
</evidence>
<keyword evidence="3" id="KW-0132">Cell division</keyword>
<keyword evidence="11" id="KW-1185">Reference proteome</keyword>
<dbReference type="InterPro" id="IPR011990">
    <property type="entry name" value="TPR-like_helical_dom_sf"/>
</dbReference>
<dbReference type="AlphaFoldDB" id="A0A8H7PPP7"/>
<dbReference type="Proteomes" id="UP000654370">
    <property type="component" value="Unassembled WGS sequence"/>
</dbReference>
<evidence type="ECO:0000259" key="9">
    <source>
        <dbReference type="Pfam" id="PF12862"/>
    </source>
</evidence>
<organism evidence="10 11">
    <name type="scientific">Mortierella isabellina</name>
    <name type="common">Filamentous fungus</name>
    <name type="synonym">Umbelopsis isabellina</name>
    <dbReference type="NCBI Taxonomy" id="91625"/>
    <lineage>
        <taxon>Eukaryota</taxon>
        <taxon>Fungi</taxon>
        <taxon>Fungi incertae sedis</taxon>
        <taxon>Mucoromycota</taxon>
        <taxon>Mucoromycotina</taxon>
        <taxon>Umbelopsidomycetes</taxon>
        <taxon>Umbelopsidales</taxon>
        <taxon>Umbelopsidaceae</taxon>
        <taxon>Umbelopsis</taxon>
    </lineage>
</organism>
<keyword evidence="5" id="KW-0833">Ubl conjugation pathway</keyword>
<dbReference type="SUPFAM" id="SSF48452">
    <property type="entry name" value="TPR-like"/>
    <property type="match status" value="1"/>
</dbReference>
<dbReference type="EMBL" id="JAEPQZ010000008">
    <property type="protein sequence ID" value="KAG2177888.1"/>
    <property type="molecule type" value="Genomic_DNA"/>
</dbReference>
<evidence type="ECO:0000256" key="7">
    <source>
        <dbReference type="ARBA" id="ARBA00031069"/>
    </source>
</evidence>
<comment type="similarity">
    <text evidence="1">Belongs to the APC5 family.</text>
</comment>
<dbReference type="PANTHER" id="PTHR12830:SF9">
    <property type="entry name" value="ANAPHASE-PROMOTING COMPLEX SUBUNIT 5"/>
    <property type="match status" value="1"/>
</dbReference>
<evidence type="ECO:0000256" key="2">
    <source>
        <dbReference type="ARBA" id="ARBA00016066"/>
    </source>
</evidence>